<evidence type="ECO:0000256" key="2">
    <source>
        <dbReference type="ARBA" id="ARBA00023125"/>
    </source>
</evidence>
<dbReference type="RefSeq" id="WP_053907728.1">
    <property type="nucleotide sequence ID" value="NZ_CAWMUS010000011.1"/>
</dbReference>
<reference evidence="5 6" key="1">
    <citation type="submission" date="2015-07" db="EMBL/GenBank/DDBJ databases">
        <title>ATOL: Assembling a taxonomically balanced genome-scale reconstruction of the evolutionary history of the Enterobacteriaceae.</title>
        <authorList>
            <person name="Plunkett G.III."/>
            <person name="Neeno-Eckwall E.C."/>
            <person name="Glasner J.D."/>
            <person name="Perna N.T."/>
        </authorList>
    </citation>
    <scope>NUCLEOTIDE SEQUENCE [LARGE SCALE GENOMIC DNA]</scope>
    <source>
        <strain evidence="5 6">ATCC 35017</strain>
    </source>
</reference>
<dbReference type="AlphaFoldDB" id="A0A0N0IAW5"/>
<dbReference type="InterPro" id="IPR016032">
    <property type="entry name" value="Sig_transdc_resp-reg_C-effctor"/>
</dbReference>
<dbReference type="PROSITE" id="PS50043">
    <property type="entry name" value="HTH_LUXR_2"/>
    <property type="match status" value="1"/>
</dbReference>
<keyword evidence="6" id="KW-1185">Reference proteome</keyword>
<dbReference type="Gene3D" id="3.40.50.2300">
    <property type="match status" value="1"/>
</dbReference>
<evidence type="ECO:0000256" key="1">
    <source>
        <dbReference type="ARBA" id="ARBA00023015"/>
    </source>
</evidence>
<name>A0A0N0IAW5_9GAMM</name>
<dbReference type="Pfam" id="PF00196">
    <property type="entry name" value="GerE"/>
    <property type="match status" value="1"/>
</dbReference>
<gene>
    <name evidence="5" type="ORF">M992_1167</name>
</gene>
<protein>
    <submittedName>
        <fullName evidence="5">Two-component nitrogen fixation transcriptional regulator</fullName>
    </submittedName>
</protein>
<dbReference type="CDD" id="cd06170">
    <property type="entry name" value="LuxR_C_like"/>
    <property type="match status" value="1"/>
</dbReference>
<evidence type="ECO:0000313" key="6">
    <source>
        <dbReference type="Proteomes" id="UP000053226"/>
    </source>
</evidence>
<evidence type="ECO:0000256" key="3">
    <source>
        <dbReference type="ARBA" id="ARBA00023163"/>
    </source>
</evidence>
<dbReference type="InterPro" id="IPR011006">
    <property type="entry name" value="CheY-like_superfamily"/>
</dbReference>
<keyword evidence="2" id="KW-0238">DNA-binding</keyword>
<keyword evidence="1" id="KW-0805">Transcription regulation</keyword>
<sequence>MEKIIHIIMHDDNVNKNKFKLIMGSISGKFRFYKDEQAFISNYTYPATNVTQECIIKYINNEEHQSTSGINPLNNIDNIIPVIIITENPSIEICRESFKNGAFEYFSLPLKDVELQDAINNALDVFKRSFERYQLFTFLSEKFKKLSNREKEVMEMIFDGNTSKEAAEKLSLSPRTIEVHRSNIYTKLKIKSLPQLVNEYNYIMTYAENI</sequence>
<feature type="domain" description="HTH luxR-type" evidence="4">
    <location>
        <begin position="139"/>
        <end position="204"/>
    </location>
</feature>
<evidence type="ECO:0000259" key="4">
    <source>
        <dbReference type="PROSITE" id="PS50043"/>
    </source>
</evidence>
<proteinExistence type="predicted"/>
<dbReference type="PANTHER" id="PTHR44688">
    <property type="entry name" value="DNA-BINDING TRANSCRIPTIONAL ACTIVATOR DEVR_DOSR"/>
    <property type="match status" value="1"/>
</dbReference>
<dbReference type="InterPro" id="IPR036388">
    <property type="entry name" value="WH-like_DNA-bd_sf"/>
</dbReference>
<dbReference type="InterPro" id="IPR000792">
    <property type="entry name" value="Tscrpt_reg_LuxR_C"/>
</dbReference>
<accession>A0A0N0IAW5</accession>
<organism evidence="5 6">
    <name type="scientific">Moellerella wisconsensis ATCC 35017</name>
    <dbReference type="NCBI Taxonomy" id="1354267"/>
    <lineage>
        <taxon>Bacteria</taxon>
        <taxon>Pseudomonadati</taxon>
        <taxon>Pseudomonadota</taxon>
        <taxon>Gammaproteobacteria</taxon>
        <taxon>Enterobacterales</taxon>
        <taxon>Morganellaceae</taxon>
        <taxon>Moellerella</taxon>
    </lineage>
</organism>
<dbReference type="PANTHER" id="PTHR44688:SF16">
    <property type="entry name" value="DNA-BINDING TRANSCRIPTIONAL ACTIVATOR DEVR_DOSR"/>
    <property type="match status" value="1"/>
</dbReference>
<dbReference type="OrthoDB" id="9802186at2"/>
<dbReference type="SUPFAM" id="SSF46894">
    <property type="entry name" value="C-terminal effector domain of the bipartite response regulators"/>
    <property type="match status" value="1"/>
</dbReference>
<comment type="caution">
    <text evidence="5">The sequence shown here is derived from an EMBL/GenBank/DDBJ whole genome shotgun (WGS) entry which is preliminary data.</text>
</comment>
<keyword evidence="3" id="KW-0804">Transcription</keyword>
<dbReference type="EMBL" id="LGAA01000011">
    <property type="protein sequence ID" value="KPD03290.1"/>
    <property type="molecule type" value="Genomic_DNA"/>
</dbReference>
<dbReference type="Proteomes" id="UP000053226">
    <property type="component" value="Unassembled WGS sequence"/>
</dbReference>
<dbReference type="PRINTS" id="PR00038">
    <property type="entry name" value="HTHLUXR"/>
</dbReference>
<dbReference type="SMART" id="SM00421">
    <property type="entry name" value="HTH_LUXR"/>
    <property type="match status" value="1"/>
</dbReference>
<dbReference type="Gene3D" id="1.10.10.10">
    <property type="entry name" value="Winged helix-like DNA-binding domain superfamily/Winged helix DNA-binding domain"/>
    <property type="match status" value="1"/>
</dbReference>
<dbReference type="SUPFAM" id="SSF52172">
    <property type="entry name" value="CheY-like"/>
    <property type="match status" value="1"/>
</dbReference>
<evidence type="ECO:0000313" key="5">
    <source>
        <dbReference type="EMBL" id="KPD03290.1"/>
    </source>
</evidence>
<dbReference type="GO" id="GO:0003677">
    <property type="term" value="F:DNA binding"/>
    <property type="evidence" value="ECO:0007669"/>
    <property type="project" value="UniProtKB-KW"/>
</dbReference>
<dbReference type="GO" id="GO:0006355">
    <property type="term" value="P:regulation of DNA-templated transcription"/>
    <property type="evidence" value="ECO:0007669"/>
    <property type="project" value="InterPro"/>
</dbReference>